<evidence type="ECO:0000256" key="1">
    <source>
        <dbReference type="SAM" id="Phobius"/>
    </source>
</evidence>
<name>A0A1S2LNV7_9BACI</name>
<dbReference type="RefSeq" id="WP_071312728.1">
    <property type="nucleotide sequence ID" value="NZ_MLQQ01000010.1"/>
</dbReference>
<dbReference type="EMBL" id="MLQQ01000010">
    <property type="protein sequence ID" value="OIJ14034.1"/>
    <property type="molecule type" value="Genomic_DNA"/>
</dbReference>
<evidence type="ECO:0000313" key="2">
    <source>
        <dbReference type="EMBL" id="OIJ14034.1"/>
    </source>
</evidence>
<keyword evidence="2" id="KW-0966">Cell projection</keyword>
<keyword evidence="2" id="KW-0969">Cilium</keyword>
<evidence type="ECO:0000313" key="3">
    <source>
        <dbReference type="Proteomes" id="UP000180098"/>
    </source>
</evidence>
<keyword evidence="1" id="KW-1133">Transmembrane helix</keyword>
<dbReference type="Proteomes" id="UP000180098">
    <property type="component" value="Unassembled WGS sequence"/>
</dbReference>
<dbReference type="AlphaFoldDB" id="A0A1S2LNV7"/>
<protein>
    <submittedName>
        <fullName evidence="2">Flagellar basal body rod protein</fullName>
    </submittedName>
</protein>
<proteinExistence type="predicted"/>
<keyword evidence="1" id="KW-0812">Transmembrane</keyword>
<sequence length="122" mass="13594">MKKFGLIILGGIAAIILLANIGPIAIFALSLVILYYAFKGFMNADTSFSKIAWAILGLILFSSVASNIPALVGLIAAIVLYFVFKSWDEDDRESEAPITNKREETDPFVNFEKEWAELKRNY</sequence>
<organism evidence="2 3">
    <name type="scientific">Anaerobacillus arseniciselenatis</name>
    <dbReference type="NCBI Taxonomy" id="85682"/>
    <lineage>
        <taxon>Bacteria</taxon>
        <taxon>Bacillati</taxon>
        <taxon>Bacillota</taxon>
        <taxon>Bacilli</taxon>
        <taxon>Bacillales</taxon>
        <taxon>Bacillaceae</taxon>
        <taxon>Anaerobacillus</taxon>
    </lineage>
</organism>
<reference evidence="2 3" key="1">
    <citation type="submission" date="2016-10" db="EMBL/GenBank/DDBJ databases">
        <title>Draft genome sequences of four alkaliphilic bacteria belonging to the Anaerobacillus genus.</title>
        <authorList>
            <person name="Bassil N.M."/>
            <person name="Lloyd J.R."/>
        </authorList>
    </citation>
    <scope>NUCLEOTIDE SEQUENCE [LARGE SCALE GENOMIC DNA]</scope>
    <source>
        <strain evidence="2 3">DSM 15340</strain>
    </source>
</reference>
<keyword evidence="1" id="KW-0472">Membrane</keyword>
<gene>
    <name evidence="2" type="ORF">BKP35_07465</name>
</gene>
<feature type="transmembrane region" description="Helical" evidence="1">
    <location>
        <begin position="51"/>
        <end position="84"/>
    </location>
</feature>
<feature type="transmembrane region" description="Helical" evidence="1">
    <location>
        <begin position="7"/>
        <end position="36"/>
    </location>
</feature>
<keyword evidence="2" id="KW-0282">Flagellum</keyword>
<keyword evidence="3" id="KW-1185">Reference proteome</keyword>
<accession>A0A1S2LNV7</accession>
<comment type="caution">
    <text evidence="2">The sequence shown here is derived from an EMBL/GenBank/DDBJ whole genome shotgun (WGS) entry which is preliminary data.</text>
</comment>
<dbReference type="OrthoDB" id="2971941at2"/>